<feature type="compositionally biased region" description="Basic and acidic residues" evidence="2">
    <location>
        <begin position="196"/>
        <end position="209"/>
    </location>
</feature>
<proteinExistence type="predicted"/>
<dbReference type="GO" id="GO:0000981">
    <property type="term" value="F:DNA-binding transcription factor activity, RNA polymerase II-specific"/>
    <property type="evidence" value="ECO:0007669"/>
    <property type="project" value="InterPro"/>
</dbReference>
<feature type="region of interest" description="Disordered" evidence="2">
    <location>
        <begin position="80"/>
        <end position="209"/>
    </location>
</feature>
<dbReference type="Pfam" id="PF00172">
    <property type="entry name" value="Zn_clus"/>
    <property type="match status" value="1"/>
</dbReference>
<feature type="region of interest" description="Disordered" evidence="2">
    <location>
        <begin position="241"/>
        <end position="325"/>
    </location>
</feature>
<dbReference type="Gene3D" id="4.10.240.10">
    <property type="entry name" value="Zn(2)-C6 fungal-type DNA-binding domain"/>
    <property type="match status" value="1"/>
</dbReference>
<feature type="compositionally biased region" description="Low complexity" evidence="2">
    <location>
        <begin position="16"/>
        <end position="28"/>
    </location>
</feature>
<dbReference type="InterPro" id="IPR036864">
    <property type="entry name" value="Zn2-C6_fun-type_DNA-bd_sf"/>
</dbReference>
<dbReference type="PANTHER" id="PTHR31644">
    <property type="entry name" value="TRANSCRIPTIONAL ACTIVATOR ARO80-RELATED"/>
    <property type="match status" value="1"/>
</dbReference>
<dbReference type="SMART" id="SM00066">
    <property type="entry name" value="GAL4"/>
    <property type="match status" value="1"/>
</dbReference>
<dbReference type="CDD" id="cd00067">
    <property type="entry name" value="GAL4"/>
    <property type="match status" value="1"/>
</dbReference>
<dbReference type="PROSITE" id="PS50048">
    <property type="entry name" value="ZN2_CY6_FUNGAL_2"/>
    <property type="match status" value="1"/>
</dbReference>
<evidence type="ECO:0000313" key="4">
    <source>
        <dbReference type="EMBL" id="KAH0538077.1"/>
    </source>
</evidence>
<evidence type="ECO:0000256" key="2">
    <source>
        <dbReference type="SAM" id="MobiDB-lite"/>
    </source>
</evidence>
<feature type="compositionally biased region" description="Polar residues" evidence="2">
    <location>
        <begin position="249"/>
        <end position="272"/>
    </location>
</feature>
<evidence type="ECO:0000259" key="3">
    <source>
        <dbReference type="PROSITE" id="PS50048"/>
    </source>
</evidence>
<dbReference type="OrthoDB" id="2262349at2759"/>
<dbReference type="Proteomes" id="UP000698800">
    <property type="component" value="Unassembled WGS sequence"/>
</dbReference>
<dbReference type="AlphaFoldDB" id="A0A9P8I3I5"/>
<feature type="region of interest" description="Disordered" evidence="2">
    <location>
        <begin position="1"/>
        <end position="38"/>
    </location>
</feature>
<dbReference type="GO" id="GO:0008270">
    <property type="term" value="F:zinc ion binding"/>
    <property type="evidence" value="ECO:0007669"/>
    <property type="project" value="InterPro"/>
</dbReference>
<dbReference type="InterPro" id="IPR001138">
    <property type="entry name" value="Zn2Cys6_DnaBD"/>
</dbReference>
<keyword evidence="1" id="KW-0539">Nucleus</keyword>
<sequence>MATSAASQIAFDNPGSSSSANANANANAQPPTQSAHRRVYQACIPCRRRKVRCDLGSVDNPHDPPCVRCRRESKDCYFSATRRKRKPADDGEGEYEEGVDEYEIRNGRKRLRGSSDDTSPARAGRQSSVSSFPLAPPSTYTPPLPTTLPQQPLTPGGSIGCNQPLRRPAVDAQTSLLPQQNGPSRAHPYPSKTNMKRSDSADVGDEDHHLTNPTAEALLHTEVYNGHDALNLLFEAAGQSGDIGHRRSGSQGSTNPPQAAVATSGSYSTSPVGASDQRASGVASSTNSRAMPPPRPAPRDPPIDPALTSGSEALAQGSESTADQSDGLQIALRAWSKFRFVRAGWFTAREAVSTLTILTISSRYMTIPGPGSMSRSFAVHEKLWGYLRGMIERMLIMRKGGGFCGAGGDEDGEVQSSTTAPWRGLRKGSLRTLGTVEGLMLLTEWHPRALHFPPGDDAHELIIKDHTNLNRFSADTADGDGGSSERRTFEGIGGKRIENWLEPAWRSDRMCWMLLGNALALSFELGVFDDIDDTTSFGGEMYRPEFEYPAYRRRAHRVQKLLLVYVTQLSGRLGWTNMVPRHISNSAFFKTPGQSFGERQQIQQKHKEGPPRTDDELEDTMAAWIELTTLLKSGNELLFPSRKQTRELIRSSRYVAMLEHFQPLLRGWRHDFDKLNIPTHMRHILNIEYEYLRVYINSLALQAVVERCTNNASNNAYIQTTNPASSSGGISPNPRTFSSVPFSTLIGLYGGDQEYVKEVVDASRSLLQIVVEGLLPGDYLKHAPVRTYFRIISGAMFLLKTFALGAKEDEVAISLSLMDRAISALRNCIVDDVHLGNRFADLLDTLTQRIRARFVRMAGNHGNGASRRDSHSPAPNTGRHQTPQRFAQAHALPQSGYQQWSGGAYDMSGLNGSAAANGLDGRSTPNPLVGISTESIDVVDPNVSIMPPPSFVFTPSYENGTSSAGGAVENSQAQSYTPSFSLDDSGYIPDWLALPLDNLLNTPYGEGVTQTEVGPDVGGYDLLEILLSEMESGVGV</sequence>
<gene>
    <name evidence="4" type="ORF">FGG08_005289</name>
</gene>
<dbReference type="EMBL" id="JAGHQL010000123">
    <property type="protein sequence ID" value="KAH0538077.1"/>
    <property type="molecule type" value="Genomic_DNA"/>
</dbReference>
<accession>A0A9P8I3I5</accession>
<protein>
    <recommendedName>
        <fullName evidence="3">Zn(2)-C6 fungal-type domain-containing protein</fullName>
    </recommendedName>
</protein>
<feature type="compositionally biased region" description="Polar residues" evidence="2">
    <location>
        <begin position="172"/>
        <end position="183"/>
    </location>
</feature>
<evidence type="ECO:0000256" key="1">
    <source>
        <dbReference type="ARBA" id="ARBA00023242"/>
    </source>
</evidence>
<dbReference type="SUPFAM" id="SSF57701">
    <property type="entry name" value="Zn2/Cys6 DNA-binding domain"/>
    <property type="match status" value="1"/>
</dbReference>
<name>A0A9P8I3I5_9PEZI</name>
<dbReference type="PANTHER" id="PTHR31644:SF2">
    <property type="entry name" value="TRANSCRIPTIONAL ACTIVATOR ARO80-RELATED"/>
    <property type="match status" value="1"/>
</dbReference>
<dbReference type="InterPro" id="IPR052780">
    <property type="entry name" value="AAA_Catabolism_Regulators"/>
</dbReference>
<dbReference type="CDD" id="cd12148">
    <property type="entry name" value="fungal_TF_MHR"/>
    <property type="match status" value="1"/>
</dbReference>
<reference evidence="4" key="1">
    <citation type="submission" date="2021-03" db="EMBL/GenBank/DDBJ databases">
        <title>Comparative genomics and phylogenomic investigation of the class Geoglossomycetes provide insights into ecological specialization and systematics.</title>
        <authorList>
            <person name="Melie T."/>
            <person name="Pirro S."/>
            <person name="Miller A.N."/>
            <person name="Quandt A."/>
        </authorList>
    </citation>
    <scope>NUCLEOTIDE SEQUENCE</scope>
    <source>
        <strain evidence="4">GBOQ0MN5Z8</strain>
    </source>
</reference>
<comment type="caution">
    <text evidence="4">The sequence shown here is derived from an EMBL/GenBank/DDBJ whole genome shotgun (WGS) entry which is preliminary data.</text>
</comment>
<dbReference type="GO" id="GO:0045944">
    <property type="term" value="P:positive regulation of transcription by RNA polymerase II"/>
    <property type="evidence" value="ECO:0007669"/>
    <property type="project" value="TreeGrafter"/>
</dbReference>
<dbReference type="GO" id="GO:0005634">
    <property type="term" value="C:nucleus"/>
    <property type="evidence" value="ECO:0007669"/>
    <property type="project" value="TreeGrafter"/>
</dbReference>
<dbReference type="PROSITE" id="PS00463">
    <property type="entry name" value="ZN2_CY6_FUNGAL_1"/>
    <property type="match status" value="1"/>
</dbReference>
<keyword evidence="5" id="KW-1185">Reference proteome</keyword>
<feature type="compositionally biased region" description="Polar residues" evidence="2">
    <location>
        <begin position="873"/>
        <end position="883"/>
    </location>
</feature>
<feature type="compositionally biased region" description="Acidic residues" evidence="2">
    <location>
        <begin position="90"/>
        <end position="101"/>
    </location>
</feature>
<organism evidence="4 5">
    <name type="scientific">Glutinoglossum americanum</name>
    <dbReference type="NCBI Taxonomy" id="1670608"/>
    <lineage>
        <taxon>Eukaryota</taxon>
        <taxon>Fungi</taxon>
        <taxon>Dikarya</taxon>
        <taxon>Ascomycota</taxon>
        <taxon>Pezizomycotina</taxon>
        <taxon>Geoglossomycetes</taxon>
        <taxon>Geoglossales</taxon>
        <taxon>Geoglossaceae</taxon>
        <taxon>Glutinoglossum</taxon>
    </lineage>
</organism>
<dbReference type="GO" id="GO:0009074">
    <property type="term" value="P:aromatic amino acid family catabolic process"/>
    <property type="evidence" value="ECO:0007669"/>
    <property type="project" value="TreeGrafter"/>
</dbReference>
<feature type="domain" description="Zn(2)-C6 fungal-type" evidence="3">
    <location>
        <begin position="42"/>
        <end position="78"/>
    </location>
</feature>
<dbReference type="FunFam" id="4.10.240.10:FF:000012">
    <property type="entry name" value="C6 transcription factor"/>
    <property type="match status" value="1"/>
</dbReference>
<feature type="region of interest" description="Disordered" evidence="2">
    <location>
        <begin position="860"/>
        <end position="883"/>
    </location>
</feature>
<evidence type="ECO:0000313" key="5">
    <source>
        <dbReference type="Proteomes" id="UP000698800"/>
    </source>
</evidence>
<feature type="compositionally biased region" description="Pro residues" evidence="2">
    <location>
        <begin position="134"/>
        <end position="146"/>
    </location>
</feature>